<dbReference type="EMBL" id="WFLM01000001">
    <property type="protein sequence ID" value="KAB8040863.1"/>
    <property type="molecule type" value="Genomic_DNA"/>
</dbReference>
<dbReference type="AlphaFoldDB" id="A0A6N6VWL0"/>
<gene>
    <name evidence="2" type="ORF">GCL60_02740</name>
</gene>
<sequence length="262" mass="30669">MLFFRILFILNFYPFLCHAKSLPFHICADDFRLELDKKDKSENLNIDILKMAIQNLKNKINIELNLEHMPLSRCFELLKKGQMDAALNLSYNEERASYLEYPPESGPNEKETCSSQFKVACSGYVVITMKSNLYEYNGKQESLPIPVRSARGYSITKDLEKIFHDRLETSKSDKVNILKLIRDNEGSVIAHFAFPVNINKFKKMSDKIKIHKKYFTIRSYFIPFSKKSKFPETEKKLFWEEIAKIANNKDIIDKIISSYSIY</sequence>
<proteinExistence type="predicted"/>
<keyword evidence="1" id="KW-0732">Signal</keyword>
<keyword evidence="3" id="KW-1185">Reference proteome</keyword>
<evidence type="ECO:0000313" key="3">
    <source>
        <dbReference type="Proteomes" id="UP000437748"/>
    </source>
</evidence>
<name>A0A6N6VWL0_9BACT</name>
<dbReference type="OrthoDB" id="6397858at2"/>
<dbReference type="RefSeq" id="WP_153418384.1">
    <property type="nucleotide sequence ID" value="NZ_WFLM01000001.1"/>
</dbReference>
<feature type="chain" id="PRO_5026709401" description="Transporter substrate-binding domain-containing protein" evidence="1">
    <location>
        <begin position="20"/>
        <end position="262"/>
    </location>
</feature>
<feature type="signal peptide" evidence="1">
    <location>
        <begin position="1"/>
        <end position="19"/>
    </location>
</feature>
<dbReference type="SUPFAM" id="SSF53850">
    <property type="entry name" value="Periplasmic binding protein-like II"/>
    <property type="match status" value="1"/>
</dbReference>
<dbReference type="Gene3D" id="3.40.190.10">
    <property type="entry name" value="Periplasmic binding protein-like II"/>
    <property type="match status" value="1"/>
</dbReference>
<accession>A0A6N6VWL0</accession>
<evidence type="ECO:0000313" key="2">
    <source>
        <dbReference type="EMBL" id="KAB8040863.1"/>
    </source>
</evidence>
<dbReference type="Proteomes" id="UP000437748">
    <property type="component" value="Unassembled WGS sequence"/>
</dbReference>
<evidence type="ECO:0008006" key="4">
    <source>
        <dbReference type="Google" id="ProtNLM"/>
    </source>
</evidence>
<evidence type="ECO:0000256" key="1">
    <source>
        <dbReference type="SAM" id="SignalP"/>
    </source>
</evidence>
<protein>
    <recommendedName>
        <fullName evidence="4">Transporter substrate-binding domain-containing protein</fullName>
    </recommendedName>
</protein>
<reference evidence="2 3" key="1">
    <citation type="submission" date="2019-10" db="EMBL/GenBank/DDBJ databases">
        <title>New species of Slilvanegrellaceae.</title>
        <authorList>
            <person name="Pitt A."/>
            <person name="Hahn M.W."/>
        </authorList>
    </citation>
    <scope>NUCLEOTIDE SEQUENCE [LARGE SCALE GENOMIC DNA]</scope>
    <source>
        <strain evidence="2 3">SP-Ram-0.45-NSY-1</strain>
    </source>
</reference>
<organism evidence="2 3">
    <name type="scientific">Silvanigrella paludirubra</name>
    <dbReference type="NCBI Taxonomy" id="2499159"/>
    <lineage>
        <taxon>Bacteria</taxon>
        <taxon>Pseudomonadati</taxon>
        <taxon>Bdellovibrionota</taxon>
        <taxon>Oligoflexia</taxon>
        <taxon>Silvanigrellales</taxon>
        <taxon>Silvanigrellaceae</taxon>
        <taxon>Silvanigrella</taxon>
    </lineage>
</organism>
<comment type="caution">
    <text evidence="2">The sequence shown here is derived from an EMBL/GenBank/DDBJ whole genome shotgun (WGS) entry which is preliminary data.</text>
</comment>